<comment type="caution">
    <text evidence="1">The sequence shown here is derived from an EMBL/GenBank/DDBJ whole genome shotgun (WGS) entry which is preliminary data.</text>
</comment>
<organism evidence="1 2">
    <name type="scientific">Chryseobacterium oncorhynchi</name>
    <dbReference type="NCBI Taxonomy" id="741074"/>
    <lineage>
        <taxon>Bacteria</taxon>
        <taxon>Pseudomonadati</taxon>
        <taxon>Bacteroidota</taxon>
        <taxon>Flavobacteriia</taxon>
        <taxon>Flavobacteriales</taxon>
        <taxon>Weeksellaceae</taxon>
        <taxon>Chryseobacterium group</taxon>
        <taxon>Chryseobacterium</taxon>
    </lineage>
</organism>
<dbReference type="Gene3D" id="3.40.50.300">
    <property type="entry name" value="P-loop containing nucleotide triphosphate hydrolases"/>
    <property type="match status" value="1"/>
</dbReference>
<gene>
    <name evidence="1" type="ORF">C1638_020575</name>
</gene>
<keyword evidence="2" id="KW-1185">Reference proteome</keyword>
<dbReference type="RefSeq" id="WP_109623810.1">
    <property type="nucleotide sequence ID" value="NZ_PPEI02000009.1"/>
</dbReference>
<reference evidence="1" key="1">
    <citation type="submission" date="2018-04" db="EMBL/GenBank/DDBJ databases">
        <title>Draft Genome Sequences of Chryseobacterium lactis NCTC11390T isolated from milk, Chryseobacterium oncorhynchi 701B-08T from rainbow trout, and Chryseobacterium viscerum 687B-08T from diseased fish.</title>
        <authorList>
            <person name="Jeong J.-J."/>
            <person name="Lee Y.J."/>
            <person name="Pathiraja D."/>
            <person name="Park B."/>
            <person name="Choi I.-G."/>
            <person name="Kim K.D."/>
        </authorList>
    </citation>
    <scope>NUCLEOTIDE SEQUENCE [LARGE SCALE GENOMIC DNA]</scope>
    <source>
        <strain evidence="1">701B-08</strain>
    </source>
</reference>
<proteinExistence type="predicted"/>
<name>A0A316WEU7_9FLAO</name>
<dbReference type="Proteomes" id="UP000236182">
    <property type="component" value="Unassembled WGS sequence"/>
</dbReference>
<evidence type="ECO:0000313" key="2">
    <source>
        <dbReference type="Proteomes" id="UP000236182"/>
    </source>
</evidence>
<dbReference type="EMBL" id="PPEI02000009">
    <property type="protein sequence ID" value="PWN59965.1"/>
    <property type="molecule type" value="Genomic_DNA"/>
</dbReference>
<accession>A0A316WEU7</accession>
<sequence length="239" mass="27893">MKIITFYSDKGGVGNSMLNISVAAYLAYTLDKRTCIIDTVGGFRNITWNRKDEVDKLKENPDNEISDYLNVSEYENLLTDPLLGSRVHIYTINVFENFLEFLRDYKDSYDYVFLDLRGLSKENFHFIMKSHYIFLVSSLDDLDKDKRTYNAFNFAVKKKTLKFNLEKISIVVNHVPKTEDIDDKLNLLQKQRDINIVEHIIYERKSFSDYSTINGLIDVSDEIKQFCGEVVELIGEEVM</sequence>
<dbReference type="AlphaFoldDB" id="A0A316WEU7"/>
<protein>
    <submittedName>
        <fullName evidence="1">Uncharacterized protein</fullName>
    </submittedName>
</protein>
<dbReference type="SUPFAM" id="SSF52540">
    <property type="entry name" value="P-loop containing nucleoside triphosphate hydrolases"/>
    <property type="match status" value="1"/>
</dbReference>
<dbReference type="InterPro" id="IPR027417">
    <property type="entry name" value="P-loop_NTPase"/>
</dbReference>
<evidence type="ECO:0000313" key="1">
    <source>
        <dbReference type="EMBL" id="PWN59965.1"/>
    </source>
</evidence>
<dbReference type="OrthoDB" id="9815116at2"/>